<evidence type="ECO:0000313" key="2">
    <source>
        <dbReference type="EMBL" id="MFD2639577.1"/>
    </source>
</evidence>
<proteinExistence type="predicted"/>
<dbReference type="Proteomes" id="UP001597452">
    <property type="component" value="Unassembled WGS sequence"/>
</dbReference>
<feature type="transmembrane region" description="Helical" evidence="1">
    <location>
        <begin position="51"/>
        <end position="70"/>
    </location>
</feature>
<sequence length="134" mass="15424">MIFHTCLVLIGTGMIGSAWNTERNDIVFITVIIMIFSHYLLGMFLTNYHSWYKNLLSVIGVFIFNSLLMIINNQLQNEYQSVLDYLVIVYKLPFLYILGWDGINVPVLTSIIPALLLWLGLESKTILLKVNIRP</sequence>
<organism evidence="2 3">
    <name type="scientific">Piscibacillus salipiscarius</name>
    <dbReference type="NCBI Taxonomy" id="299480"/>
    <lineage>
        <taxon>Bacteria</taxon>
        <taxon>Bacillati</taxon>
        <taxon>Bacillota</taxon>
        <taxon>Bacilli</taxon>
        <taxon>Bacillales</taxon>
        <taxon>Bacillaceae</taxon>
        <taxon>Piscibacillus</taxon>
    </lineage>
</organism>
<keyword evidence="3" id="KW-1185">Reference proteome</keyword>
<gene>
    <name evidence="2" type="ORF">ACFSW4_11920</name>
</gene>
<comment type="caution">
    <text evidence="2">The sequence shown here is derived from an EMBL/GenBank/DDBJ whole genome shotgun (WGS) entry which is preliminary data.</text>
</comment>
<evidence type="ECO:0000313" key="3">
    <source>
        <dbReference type="Proteomes" id="UP001597452"/>
    </source>
</evidence>
<evidence type="ECO:0000256" key="1">
    <source>
        <dbReference type="SAM" id="Phobius"/>
    </source>
</evidence>
<keyword evidence="1" id="KW-0812">Transmembrane</keyword>
<reference evidence="3" key="1">
    <citation type="journal article" date="2019" name="Int. J. Syst. Evol. Microbiol.">
        <title>The Global Catalogue of Microorganisms (GCM) 10K type strain sequencing project: providing services to taxonomists for standard genome sequencing and annotation.</title>
        <authorList>
            <consortium name="The Broad Institute Genomics Platform"/>
            <consortium name="The Broad Institute Genome Sequencing Center for Infectious Disease"/>
            <person name="Wu L."/>
            <person name="Ma J."/>
        </authorList>
    </citation>
    <scope>NUCLEOTIDE SEQUENCE [LARGE SCALE GENOMIC DNA]</scope>
    <source>
        <strain evidence="3">TISTR 1571</strain>
    </source>
</reference>
<accession>A0ABW5QCC2</accession>
<keyword evidence="1" id="KW-1133">Transmembrane helix</keyword>
<feature type="transmembrane region" description="Helical" evidence="1">
    <location>
        <begin position="105"/>
        <end position="121"/>
    </location>
</feature>
<name>A0ABW5QCC2_9BACI</name>
<keyword evidence="1" id="KW-0472">Membrane</keyword>
<dbReference type="EMBL" id="JBHUMZ010000030">
    <property type="protein sequence ID" value="MFD2639577.1"/>
    <property type="molecule type" value="Genomic_DNA"/>
</dbReference>
<feature type="transmembrane region" description="Helical" evidence="1">
    <location>
        <begin position="26"/>
        <end position="45"/>
    </location>
</feature>
<protein>
    <submittedName>
        <fullName evidence="2">Uncharacterized protein</fullName>
    </submittedName>
</protein>